<comment type="caution">
    <text evidence="3">The sequence shown here is derived from an EMBL/GenBank/DDBJ whole genome shotgun (WGS) entry which is preliminary data.</text>
</comment>
<evidence type="ECO:0000313" key="3">
    <source>
        <dbReference type="EMBL" id="ROT47015.1"/>
    </source>
</evidence>
<keyword evidence="4" id="KW-1185">Reference proteome</keyword>
<organism evidence="3 4">
    <name type="scientific">Candidatus Cardinium hertigii</name>
    <dbReference type="NCBI Taxonomy" id="247481"/>
    <lineage>
        <taxon>Bacteria</taxon>
        <taxon>Pseudomonadati</taxon>
        <taxon>Bacteroidota</taxon>
        <taxon>Cytophagia</taxon>
        <taxon>Cytophagales</taxon>
        <taxon>Amoebophilaceae</taxon>
        <taxon>Candidatus Cardinium</taxon>
    </lineage>
</organism>
<evidence type="ECO:0008006" key="5">
    <source>
        <dbReference type="Google" id="ProtNLM"/>
    </source>
</evidence>
<name>A0A3N2QB39_9BACT</name>
<dbReference type="OrthoDB" id="151215at2"/>
<dbReference type="EMBL" id="RARA01000027">
    <property type="protein sequence ID" value="ROT47015.1"/>
    <property type="molecule type" value="Genomic_DNA"/>
</dbReference>
<evidence type="ECO:0000256" key="2">
    <source>
        <dbReference type="SAM" id="MobiDB-lite"/>
    </source>
</evidence>
<accession>A0A3N2QB39</accession>
<protein>
    <recommendedName>
        <fullName evidence="5">IS66 family transposase</fullName>
    </recommendedName>
</protein>
<gene>
    <name evidence="3" type="ORF">EDM02_05625</name>
</gene>
<evidence type="ECO:0000256" key="1">
    <source>
        <dbReference type="SAM" id="Coils"/>
    </source>
</evidence>
<dbReference type="Proteomes" id="UP000270927">
    <property type="component" value="Unassembled WGS sequence"/>
</dbReference>
<evidence type="ECO:0000313" key="4">
    <source>
        <dbReference type="Proteomes" id="UP000270927"/>
    </source>
</evidence>
<feature type="coiled-coil region" evidence="1">
    <location>
        <begin position="15"/>
        <end position="42"/>
    </location>
</feature>
<reference evidence="3 4" key="1">
    <citation type="submission" date="2018-09" db="EMBL/GenBank/DDBJ databases">
        <title>Comparative Genomics of Wolbachia-Cardinium Dual Endosymbiosis in a Plant-Parasitic Nematode.</title>
        <authorList>
            <person name="Brown A.M.V."/>
            <person name="Wasala S.K."/>
            <person name="Howe D.K."/>
            <person name="Peetz A.B."/>
            <person name="Zasada I.A."/>
            <person name="Denver D.R."/>
        </authorList>
    </citation>
    <scope>NUCLEOTIDE SEQUENCE [LARGE SCALE GENOMIC DNA]</scope>
    <source>
        <strain evidence="3 4">Pp_1</strain>
    </source>
</reference>
<sequence>MELNIEIIPYLLSQVQILDAKIALLESENKALRLENANLKEKLGLNTKNSSISSSKELYKSKKRPSHKSGRKPGGQPGHTGATRSKMVADSIVAVPLDNLSCSCGGDIRCSKTPTVHQKVDLPDIKPYVIDYHLQNGRCKKCGKRRTAS</sequence>
<keyword evidence="1" id="KW-0175">Coiled coil</keyword>
<feature type="compositionally biased region" description="Basic residues" evidence="2">
    <location>
        <begin position="61"/>
        <end position="71"/>
    </location>
</feature>
<dbReference type="AlphaFoldDB" id="A0A3N2QB39"/>
<feature type="region of interest" description="Disordered" evidence="2">
    <location>
        <begin position="48"/>
        <end position="85"/>
    </location>
</feature>
<proteinExistence type="predicted"/>